<accession>A0A382DUP0</accession>
<gene>
    <name evidence="7" type="ORF">METZ01_LOCUS194733</name>
</gene>
<evidence type="ECO:0000256" key="2">
    <source>
        <dbReference type="ARBA" id="ARBA00022679"/>
    </source>
</evidence>
<dbReference type="Pfam" id="PF01790">
    <property type="entry name" value="LGT"/>
    <property type="match status" value="1"/>
</dbReference>
<proteinExistence type="inferred from homology"/>
<feature type="transmembrane region" description="Helical" evidence="6">
    <location>
        <begin position="18"/>
        <end position="35"/>
    </location>
</feature>
<evidence type="ECO:0000313" key="7">
    <source>
        <dbReference type="EMBL" id="SVB41879.1"/>
    </source>
</evidence>
<keyword evidence="1" id="KW-1003">Cell membrane</keyword>
<keyword evidence="5 6" id="KW-0472">Membrane</keyword>
<feature type="transmembrane region" description="Helical" evidence="6">
    <location>
        <begin position="124"/>
        <end position="142"/>
    </location>
</feature>
<dbReference type="PANTHER" id="PTHR30589">
    <property type="entry name" value="PROLIPOPROTEIN DIACYLGLYCERYL TRANSFERASE"/>
    <property type="match status" value="1"/>
</dbReference>
<dbReference type="GO" id="GO:0005886">
    <property type="term" value="C:plasma membrane"/>
    <property type="evidence" value="ECO:0007669"/>
    <property type="project" value="InterPro"/>
</dbReference>
<dbReference type="GO" id="GO:0042158">
    <property type="term" value="P:lipoprotein biosynthetic process"/>
    <property type="evidence" value="ECO:0007669"/>
    <property type="project" value="InterPro"/>
</dbReference>
<evidence type="ECO:0000256" key="6">
    <source>
        <dbReference type="SAM" id="Phobius"/>
    </source>
</evidence>
<evidence type="ECO:0000256" key="5">
    <source>
        <dbReference type="ARBA" id="ARBA00023136"/>
    </source>
</evidence>
<dbReference type="PROSITE" id="PS01311">
    <property type="entry name" value="LGT"/>
    <property type="match status" value="1"/>
</dbReference>
<name>A0A382DUP0_9ZZZZ</name>
<dbReference type="InterPro" id="IPR001640">
    <property type="entry name" value="Lgt"/>
</dbReference>
<feature type="transmembrane region" description="Helical" evidence="6">
    <location>
        <begin position="55"/>
        <end position="74"/>
    </location>
</feature>
<evidence type="ECO:0008006" key="8">
    <source>
        <dbReference type="Google" id="ProtNLM"/>
    </source>
</evidence>
<dbReference type="AlphaFoldDB" id="A0A382DUP0"/>
<reference evidence="7" key="1">
    <citation type="submission" date="2018-05" db="EMBL/GenBank/DDBJ databases">
        <authorList>
            <person name="Lanie J.A."/>
            <person name="Ng W.-L."/>
            <person name="Kazmierczak K.M."/>
            <person name="Andrzejewski T.M."/>
            <person name="Davidsen T.M."/>
            <person name="Wayne K.J."/>
            <person name="Tettelin H."/>
            <person name="Glass J.I."/>
            <person name="Rusch D."/>
            <person name="Podicherti R."/>
            <person name="Tsui H.-C.T."/>
            <person name="Winkler M.E."/>
        </authorList>
    </citation>
    <scope>NUCLEOTIDE SEQUENCE</scope>
</reference>
<feature type="transmembrane region" description="Helical" evidence="6">
    <location>
        <begin position="170"/>
        <end position="191"/>
    </location>
</feature>
<feature type="transmembrane region" description="Helical" evidence="6">
    <location>
        <begin position="203"/>
        <end position="221"/>
    </location>
</feature>
<feature type="transmembrane region" description="Helical" evidence="6">
    <location>
        <begin position="94"/>
        <end position="112"/>
    </location>
</feature>
<dbReference type="GO" id="GO:0008961">
    <property type="term" value="F:phosphatidylglycerol-prolipoprotein diacylglyceryl transferase activity"/>
    <property type="evidence" value="ECO:0007669"/>
    <property type="project" value="InterPro"/>
</dbReference>
<evidence type="ECO:0000256" key="3">
    <source>
        <dbReference type="ARBA" id="ARBA00022692"/>
    </source>
</evidence>
<keyword evidence="2" id="KW-0808">Transferase</keyword>
<keyword evidence="4 6" id="KW-1133">Transmembrane helix</keyword>
<evidence type="ECO:0000256" key="1">
    <source>
        <dbReference type="ARBA" id="ARBA00022475"/>
    </source>
</evidence>
<protein>
    <recommendedName>
        <fullName evidence="8">Prolipoprotein diacylglyceryl transferase</fullName>
    </recommendedName>
</protein>
<dbReference type="PANTHER" id="PTHR30589:SF0">
    <property type="entry name" value="PHOSPHATIDYLGLYCEROL--PROLIPOPROTEIN DIACYLGLYCERYL TRANSFERASE"/>
    <property type="match status" value="1"/>
</dbReference>
<sequence length="262" mass="30145">MNYISIDPVIFDLGFVKIYWYGVMYLLAFISAYLLAKIRIKKTLLFTNKEADDLIFYGALGAVIGGRFGYLIFYSLPSFIDNPLIFLNFQNGGMSFHGGFIGVLLSMMLFNRKTGKTFFQTTDFIAPLVPLGLFFGRIGNYINGELWGKTTSSYWGIYSPDYLGEWAYRYPTQLFEAFLEGILLFAILWLFTNKSRPLMTPSSLFLILYGLFRFIIEFIRMPDTQLGYLAFEWLTMGQLLSLPMIIIGIFLFYKAQLTGKQL</sequence>
<dbReference type="NCBIfam" id="TIGR00544">
    <property type="entry name" value="lgt"/>
    <property type="match status" value="1"/>
</dbReference>
<dbReference type="HAMAP" id="MF_01147">
    <property type="entry name" value="Lgt"/>
    <property type="match status" value="1"/>
</dbReference>
<dbReference type="EMBL" id="UINC01041092">
    <property type="protein sequence ID" value="SVB41879.1"/>
    <property type="molecule type" value="Genomic_DNA"/>
</dbReference>
<feature type="transmembrane region" description="Helical" evidence="6">
    <location>
        <begin position="233"/>
        <end position="253"/>
    </location>
</feature>
<keyword evidence="3 6" id="KW-0812">Transmembrane</keyword>
<organism evidence="7">
    <name type="scientific">marine metagenome</name>
    <dbReference type="NCBI Taxonomy" id="408172"/>
    <lineage>
        <taxon>unclassified sequences</taxon>
        <taxon>metagenomes</taxon>
        <taxon>ecological metagenomes</taxon>
    </lineage>
</organism>
<evidence type="ECO:0000256" key="4">
    <source>
        <dbReference type="ARBA" id="ARBA00022989"/>
    </source>
</evidence>